<comment type="caution">
    <text evidence="2">The sequence shown here is derived from an EMBL/GenBank/DDBJ whole genome shotgun (WGS) entry which is preliminary data.</text>
</comment>
<dbReference type="EMBL" id="QRHZ01000001">
    <property type="protein sequence ID" value="RHG20371.1"/>
    <property type="molecule type" value="Genomic_DNA"/>
</dbReference>
<feature type="transmembrane region" description="Helical" evidence="1">
    <location>
        <begin position="55"/>
        <end position="77"/>
    </location>
</feature>
<proteinExistence type="predicted"/>
<feature type="transmembrane region" description="Helical" evidence="1">
    <location>
        <begin position="186"/>
        <end position="207"/>
    </location>
</feature>
<name>A0A414SLE2_9FIRM</name>
<reference evidence="2 3" key="1">
    <citation type="submission" date="2018-08" db="EMBL/GenBank/DDBJ databases">
        <title>A genome reference for cultivated species of the human gut microbiota.</title>
        <authorList>
            <person name="Zou Y."/>
            <person name="Xue W."/>
            <person name="Luo G."/>
        </authorList>
    </citation>
    <scope>NUCLEOTIDE SEQUENCE [LARGE SCALE GENOMIC DNA]</scope>
    <source>
        <strain evidence="2 3">AM22-9LB</strain>
    </source>
</reference>
<accession>A0A414SLE2</accession>
<feature type="transmembrane region" description="Helical" evidence="1">
    <location>
        <begin position="25"/>
        <end position="43"/>
    </location>
</feature>
<protein>
    <submittedName>
        <fullName evidence="2">Uncharacterized protein</fullName>
    </submittedName>
</protein>
<dbReference type="AlphaFoldDB" id="A0A414SLE2"/>
<evidence type="ECO:0000256" key="1">
    <source>
        <dbReference type="SAM" id="Phobius"/>
    </source>
</evidence>
<keyword evidence="1" id="KW-0812">Transmembrane</keyword>
<evidence type="ECO:0000313" key="2">
    <source>
        <dbReference type="EMBL" id="RHG20371.1"/>
    </source>
</evidence>
<sequence length="228" mass="26984">MLEIDETELKLLLEKRKKFINSSNFAEFGEIISGISLAITLLVTDCSKITFMPSLYFELIVWAITASILGHGIYRLIVSKKHSYSIKNLYDEVVDLDSKTEHSFNIVVFRNIHEKGKYLLFYSKRWKCWLFPNYRCQDGKFDENAEIKQIKANIKRDLKITDRMNVKYIGEKESRKFSYSDKVTKNFNFIFLKSTMEFCLIIVNLFLNLMEKNIVGRQWIRCIRIRAL</sequence>
<keyword evidence="1" id="KW-0472">Membrane</keyword>
<organism evidence="2 3">
    <name type="scientific">Blautia obeum</name>
    <dbReference type="NCBI Taxonomy" id="40520"/>
    <lineage>
        <taxon>Bacteria</taxon>
        <taxon>Bacillati</taxon>
        <taxon>Bacillota</taxon>
        <taxon>Clostridia</taxon>
        <taxon>Lachnospirales</taxon>
        <taxon>Lachnospiraceae</taxon>
        <taxon>Blautia</taxon>
    </lineage>
</organism>
<keyword evidence="1" id="KW-1133">Transmembrane helix</keyword>
<evidence type="ECO:0000313" key="3">
    <source>
        <dbReference type="Proteomes" id="UP000284220"/>
    </source>
</evidence>
<gene>
    <name evidence="2" type="ORF">DW272_04020</name>
</gene>
<dbReference type="RefSeq" id="WP_118197509.1">
    <property type="nucleotide sequence ID" value="NZ_QRHZ01000001.1"/>
</dbReference>
<dbReference type="Proteomes" id="UP000284220">
    <property type="component" value="Unassembled WGS sequence"/>
</dbReference>